<evidence type="ECO:0000313" key="1">
    <source>
        <dbReference type="EMBL" id="MFC5834552.1"/>
    </source>
</evidence>
<keyword evidence="2" id="KW-1185">Reference proteome</keyword>
<organism evidence="1 2">
    <name type="scientific">Nonomuraea insulae</name>
    <dbReference type="NCBI Taxonomy" id="1616787"/>
    <lineage>
        <taxon>Bacteria</taxon>
        <taxon>Bacillati</taxon>
        <taxon>Actinomycetota</taxon>
        <taxon>Actinomycetes</taxon>
        <taxon>Streptosporangiales</taxon>
        <taxon>Streptosporangiaceae</taxon>
        <taxon>Nonomuraea</taxon>
    </lineage>
</organism>
<accession>A0ABW1DAQ0</accession>
<reference evidence="2" key="1">
    <citation type="journal article" date="2019" name="Int. J. Syst. Evol. Microbiol.">
        <title>The Global Catalogue of Microorganisms (GCM) 10K type strain sequencing project: providing services to taxonomists for standard genome sequencing and annotation.</title>
        <authorList>
            <consortium name="The Broad Institute Genomics Platform"/>
            <consortium name="The Broad Institute Genome Sequencing Center for Infectious Disease"/>
            <person name="Wu L."/>
            <person name="Ma J."/>
        </authorList>
    </citation>
    <scope>NUCLEOTIDE SEQUENCE [LARGE SCALE GENOMIC DNA]</scope>
    <source>
        <strain evidence="2">CCUG 53903</strain>
    </source>
</reference>
<comment type="caution">
    <text evidence="1">The sequence shown here is derived from an EMBL/GenBank/DDBJ whole genome shotgun (WGS) entry which is preliminary data.</text>
</comment>
<dbReference type="EMBL" id="JBHSPA010000112">
    <property type="protein sequence ID" value="MFC5834552.1"/>
    <property type="molecule type" value="Genomic_DNA"/>
</dbReference>
<dbReference type="Proteomes" id="UP001596058">
    <property type="component" value="Unassembled WGS sequence"/>
</dbReference>
<protein>
    <submittedName>
        <fullName evidence="1">Uncharacterized protein</fullName>
    </submittedName>
</protein>
<dbReference type="RefSeq" id="WP_379523964.1">
    <property type="nucleotide sequence ID" value="NZ_JBHSPA010000112.1"/>
</dbReference>
<name>A0ABW1DAQ0_9ACTN</name>
<proteinExistence type="predicted"/>
<evidence type="ECO:0000313" key="2">
    <source>
        <dbReference type="Proteomes" id="UP001596058"/>
    </source>
</evidence>
<sequence>MRKARSAGDFQLAATQTVLAMRSGRSGARAVISTTAAFWTRT</sequence>
<gene>
    <name evidence="1" type="ORF">ACFPZ3_62825</name>
</gene>